<evidence type="ECO:0000313" key="2">
    <source>
        <dbReference type="EMBL" id="KAF2823224.1"/>
    </source>
</evidence>
<gene>
    <name evidence="2" type="ORF">CC86DRAFT_64688</name>
</gene>
<keyword evidence="3" id="KW-1185">Reference proteome</keyword>
<sequence>MRTIISSSGSSDAHGRMVVGDGGVGGGGDSDGGVDSACCCVEEVGASCGRQGSNSDCRKEQRTEWESNAGRARAGCTVKGGGLVEMSVGISGVGVDCCCGVRAWAGFVTSVSLFWVVAVPTRA</sequence>
<name>A0A6A6ZRZ1_9PLEO</name>
<reference evidence="2" key="1">
    <citation type="journal article" date="2020" name="Stud. Mycol.">
        <title>101 Dothideomycetes genomes: a test case for predicting lifestyles and emergence of pathogens.</title>
        <authorList>
            <person name="Haridas S."/>
            <person name="Albert R."/>
            <person name="Binder M."/>
            <person name="Bloem J."/>
            <person name="Labutti K."/>
            <person name="Salamov A."/>
            <person name="Andreopoulos B."/>
            <person name="Baker S."/>
            <person name="Barry K."/>
            <person name="Bills G."/>
            <person name="Bluhm B."/>
            <person name="Cannon C."/>
            <person name="Castanera R."/>
            <person name="Culley D."/>
            <person name="Daum C."/>
            <person name="Ezra D."/>
            <person name="Gonzalez J."/>
            <person name="Henrissat B."/>
            <person name="Kuo A."/>
            <person name="Liang C."/>
            <person name="Lipzen A."/>
            <person name="Lutzoni F."/>
            <person name="Magnuson J."/>
            <person name="Mondo S."/>
            <person name="Nolan M."/>
            <person name="Ohm R."/>
            <person name="Pangilinan J."/>
            <person name="Park H.-J."/>
            <person name="Ramirez L."/>
            <person name="Alfaro M."/>
            <person name="Sun H."/>
            <person name="Tritt A."/>
            <person name="Yoshinaga Y."/>
            <person name="Zwiers L.-H."/>
            <person name="Turgeon B."/>
            <person name="Goodwin S."/>
            <person name="Spatafora J."/>
            <person name="Crous P."/>
            <person name="Grigoriev I."/>
        </authorList>
    </citation>
    <scope>NUCLEOTIDE SEQUENCE</scope>
    <source>
        <strain evidence="2">CBS 113818</strain>
    </source>
</reference>
<evidence type="ECO:0000313" key="3">
    <source>
        <dbReference type="Proteomes" id="UP000799424"/>
    </source>
</evidence>
<protein>
    <submittedName>
        <fullName evidence="2">Uncharacterized protein</fullName>
    </submittedName>
</protein>
<feature type="region of interest" description="Disordered" evidence="1">
    <location>
        <begin position="1"/>
        <end position="28"/>
    </location>
</feature>
<dbReference type="EMBL" id="MU006232">
    <property type="protein sequence ID" value="KAF2823224.1"/>
    <property type="molecule type" value="Genomic_DNA"/>
</dbReference>
<dbReference type="AlphaFoldDB" id="A0A6A6ZRZ1"/>
<feature type="compositionally biased region" description="Polar residues" evidence="1">
    <location>
        <begin position="1"/>
        <end position="11"/>
    </location>
</feature>
<accession>A0A6A6ZRZ1</accession>
<evidence type="ECO:0000256" key="1">
    <source>
        <dbReference type="SAM" id="MobiDB-lite"/>
    </source>
</evidence>
<dbReference type="Proteomes" id="UP000799424">
    <property type="component" value="Unassembled WGS sequence"/>
</dbReference>
<proteinExistence type="predicted"/>
<organism evidence="2 3">
    <name type="scientific">Ophiobolus disseminans</name>
    <dbReference type="NCBI Taxonomy" id="1469910"/>
    <lineage>
        <taxon>Eukaryota</taxon>
        <taxon>Fungi</taxon>
        <taxon>Dikarya</taxon>
        <taxon>Ascomycota</taxon>
        <taxon>Pezizomycotina</taxon>
        <taxon>Dothideomycetes</taxon>
        <taxon>Pleosporomycetidae</taxon>
        <taxon>Pleosporales</taxon>
        <taxon>Pleosporineae</taxon>
        <taxon>Phaeosphaeriaceae</taxon>
        <taxon>Ophiobolus</taxon>
    </lineage>
</organism>